<dbReference type="GO" id="GO:0055085">
    <property type="term" value="P:transmembrane transport"/>
    <property type="evidence" value="ECO:0007669"/>
    <property type="project" value="InterPro"/>
</dbReference>
<dbReference type="Gene3D" id="1.10.3720.10">
    <property type="entry name" value="MetI-like"/>
    <property type="match status" value="1"/>
</dbReference>
<evidence type="ECO:0000313" key="10">
    <source>
        <dbReference type="EMBL" id="RMC93582.1"/>
    </source>
</evidence>
<evidence type="ECO:0000256" key="7">
    <source>
        <dbReference type="RuleBase" id="RU363032"/>
    </source>
</evidence>
<evidence type="ECO:0000259" key="9">
    <source>
        <dbReference type="PROSITE" id="PS50928"/>
    </source>
</evidence>
<feature type="domain" description="ABC transmembrane type-1" evidence="9">
    <location>
        <begin position="92"/>
        <end position="303"/>
    </location>
</feature>
<dbReference type="PANTHER" id="PTHR43005:SF2">
    <property type="entry name" value="INTEGRAL MEMBRANE SUGAR TRANSPORT PROTEIN"/>
    <property type="match status" value="1"/>
</dbReference>
<dbReference type="OrthoDB" id="5812615at2"/>
<dbReference type="PROSITE" id="PS50928">
    <property type="entry name" value="ABC_TM1"/>
    <property type="match status" value="1"/>
</dbReference>
<proteinExistence type="inferred from homology"/>
<feature type="transmembrane region" description="Helical" evidence="7">
    <location>
        <begin position="92"/>
        <end position="117"/>
    </location>
</feature>
<feature type="region of interest" description="Disordered" evidence="8">
    <location>
        <begin position="1"/>
        <end position="20"/>
    </location>
</feature>
<keyword evidence="6 7" id="KW-0472">Membrane</keyword>
<feature type="transmembrane region" description="Helical" evidence="7">
    <location>
        <begin position="35"/>
        <end position="58"/>
    </location>
</feature>
<keyword evidence="11" id="KW-1185">Reference proteome</keyword>
<dbReference type="CDD" id="cd06261">
    <property type="entry name" value="TM_PBP2"/>
    <property type="match status" value="1"/>
</dbReference>
<comment type="similarity">
    <text evidence="7">Belongs to the binding-protein-dependent transport system permease family.</text>
</comment>
<protein>
    <submittedName>
        <fullName evidence="10">Sugar ABC transporter permease</fullName>
    </submittedName>
</protein>
<dbReference type="EMBL" id="RFAR01000078">
    <property type="protein sequence ID" value="RMC93582.1"/>
    <property type="molecule type" value="Genomic_DNA"/>
</dbReference>
<dbReference type="GO" id="GO:0005886">
    <property type="term" value="C:plasma membrane"/>
    <property type="evidence" value="ECO:0007669"/>
    <property type="project" value="UniProtKB-SubCell"/>
</dbReference>
<evidence type="ECO:0000256" key="6">
    <source>
        <dbReference type="ARBA" id="ARBA00023136"/>
    </source>
</evidence>
<dbReference type="Pfam" id="PF00528">
    <property type="entry name" value="BPD_transp_1"/>
    <property type="match status" value="1"/>
</dbReference>
<feature type="transmembrane region" description="Helical" evidence="7">
    <location>
        <begin position="282"/>
        <end position="304"/>
    </location>
</feature>
<keyword evidence="2 7" id="KW-0813">Transport</keyword>
<dbReference type="AlphaFoldDB" id="A0A454JEL9"/>
<name>A0A454JEL9_9NEIS</name>
<reference evidence="10 11" key="1">
    <citation type="submission" date="2018-10" db="EMBL/GenBank/DDBJ databases">
        <title>Draft genome sequence of Aquitalea MWU14-2217 isolated from a wild cranberry bog in Provincetown, Massachusetts.</title>
        <authorList>
            <person name="Ebadzadsahrai G."/>
            <person name="Soby S."/>
        </authorList>
    </citation>
    <scope>NUCLEOTIDE SEQUENCE [LARGE SCALE GENOMIC DNA]</scope>
    <source>
        <strain evidence="10 11">MWU14-2217</strain>
    </source>
</reference>
<evidence type="ECO:0000256" key="4">
    <source>
        <dbReference type="ARBA" id="ARBA00022692"/>
    </source>
</evidence>
<sequence length="317" mass="34741">MNSPTREALPAVDSGRPHAASTARHARKSVWTQRWLLSPAVISLLLWSVVPLLMTIYFSVTRYNLLSPDESGFVGLDNYRFLWSDPSFLPSIANTLLLTGSVLLISVVGGVLLAVLFDQEFFGRGIARLLVIAPFFVMPTVSALIWKNMLLHPVYGLLAAAMHALGLQPVDWLGQYPMFSIIMIVSWQWLPFAFLILLTAIQSLDPEQKEAAQIDGAGPFSMFFYIVLPHLKRAIGVVVMIETIFLLSIFAEIYTTTAGGPGTATTTLSFLIYSMGLQQFDVGMASTGGILAVVLANIVSVFLVRMLASNLKGENEQ</sequence>
<feature type="transmembrane region" description="Helical" evidence="7">
    <location>
        <begin position="129"/>
        <end position="146"/>
    </location>
</feature>
<evidence type="ECO:0000256" key="5">
    <source>
        <dbReference type="ARBA" id="ARBA00022989"/>
    </source>
</evidence>
<dbReference type="SUPFAM" id="SSF161098">
    <property type="entry name" value="MetI-like"/>
    <property type="match status" value="1"/>
</dbReference>
<dbReference type="Proteomes" id="UP000274139">
    <property type="component" value="Unassembled WGS sequence"/>
</dbReference>
<dbReference type="RefSeq" id="WP_103525911.1">
    <property type="nucleotide sequence ID" value="NZ_JAIZDC010000001.1"/>
</dbReference>
<evidence type="ECO:0000313" key="11">
    <source>
        <dbReference type="Proteomes" id="UP000274139"/>
    </source>
</evidence>
<keyword evidence="3" id="KW-1003">Cell membrane</keyword>
<evidence type="ECO:0000256" key="3">
    <source>
        <dbReference type="ARBA" id="ARBA00022475"/>
    </source>
</evidence>
<organism evidence="10 11">
    <name type="scientific">Aquitalea palustris</name>
    <dbReference type="NCBI Taxonomy" id="2480983"/>
    <lineage>
        <taxon>Bacteria</taxon>
        <taxon>Pseudomonadati</taxon>
        <taxon>Pseudomonadota</taxon>
        <taxon>Betaproteobacteria</taxon>
        <taxon>Neisseriales</taxon>
        <taxon>Chromobacteriaceae</taxon>
        <taxon>Aquitalea</taxon>
    </lineage>
</organism>
<keyword evidence="4 7" id="KW-0812">Transmembrane</keyword>
<keyword evidence="5 7" id="KW-1133">Transmembrane helix</keyword>
<comment type="caution">
    <text evidence="10">The sequence shown here is derived from an EMBL/GenBank/DDBJ whole genome shotgun (WGS) entry which is preliminary data.</text>
</comment>
<accession>A0A454JEL9</accession>
<evidence type="ECO:0000256" key="2">
    <source>
        <dbReference type="ARBA" id="ARBA00022448"/>
    </source>
</evidence>
<feature type="transmembrane region" description="Helical" evidence="7">
    <location>
        <begin position="234"/>
        <end position="251"/>
    </location>
</feature>
<evidence type="ECO:0000256" key="1">
    <source>
        <dbReference type="ARBA" id="ARBA00004651"/>
    </source>
</evidence>
<dbReference type="PANTHER" id="PTHR43005">
    <property type="entry name" value="BLR7065 PROTEIN"/>
    <property type="match status" value="1"/>
</dbReference>
<feature type="transmembrane region" description="Helical" evidence="7">
    <location>
        <begin position="176"/>
        <end position="199"/>
    </location>
</feature>
<comment type="subcellular location">
    <subcellularLocation>
        <location evidence="1 7">Cell membrane</location>
        <topology evidence="1 7">Multi-pass membrane protein</topology>
    </subcellularLocation>
</comment>
<dbReference type="InterPro" id="IPR035906">
    <property type="entry name" value="MetI-like_sf"/>
</dbReference>
<dbReference type="InterPro" id="IPR000515">
    <property type="entry name" value="MetI-like"/>
</dbReference>
<evidence type="ECO:0000256" key="8">
    <source>
        <dbReference type="SAM" id="MobiDB-lite"/>
    </source>
</evidence>
<gene>
    <name evidence="10" type="ORF">EAY64_16890</name>
</gene>
<feature type="transmembrane region" description="Helical" evidence="7">
    <location>
        <begin position="211"/>
        <end position="228"/>
    </location>
</feature>